<proteinExistence type="inferred from homology"/>
<evidence type="ECO:0000256" key="8">
    <source>
        <dbReference type="ARBA" id="ARBA00024671"/>
    </source>
</evidence>
<evidence type="ECO:0000256" key="3">
    <source>
        <dbReference type="ARBA" id="ARBA00019167"/>
    </source>
</evidence>
<dbReference type="AlphaFoldDB" id="A0A1B2J531"/>
<evidence type="ECO:0000256" key="6">
    <source>
        <dbReference type="ARBA" id="ARBA00023186"/>
    </source>
</evidence>
<comment type="subcellular location">
    <subcellularLocation>
        <location evidence="1">Cytoplasm</location>
    </subcellularLocation>
</comment>
<gene>
    <name evidence="11" type="ORF">ATY40_BA7501563</name>
</gene>
<evidence type="ECO:0000256" key="1">
    <source>
        <dbReference type="ARBA" id="ARBA00004496"/>
    </source>
</evidence>
<dbReference type="GO" id="GO:0005737">
    <property type="term" value="C:cytoplasm"/>
    <property type="evidence" value="ECO:0007669"/>
    <property type="project" value="UniProtKB-SubCell"/>
</dbReference>
<dbReference type="InterPro" id="IPR040752">
    <property type="entry name" value="HSM3_C"/>
</dbReference>
<feature type="domain" description="DNA mismatch repair protein HSM3 N-terminal" evidence="10">
    <location>
        <begin position="7"/>
        <end position="246"/>
    </location>
</feature>
<dbReference type="Gene3D" id="1.25.40.580">
    <property type="match status" value="1"/>
</dbReference>
<sequence>MTPESSELLSELVNTLEDRTFDSAIIADSITRLSGDTSLHEDTDGSGRSPTLKVLAPKLLDVTKDTSVTIDQHKATLNLWEALFTNLTFNSIIEEIPLAFILDSINSGNSDLVLLAIKVVLKADPIDSIANTSIIKHLISLLGVEDTPVSVVNGIENFINIALLTGGDLIKRRFTSTEIISILLQMKQNESETIQARLYEVVFVLLTYTKQDEIPQDLYLITENEFNSHNDILLKNLIIQFYTRLLRLAYNSNHSKDWLLLKIRPQYKYILRLFFDPEYHGESKFLLVPEAVKTIATLSYINDGELFNDLEEKHSILSKATDSFYGDGSVLLLSDINPTVLIPKYQTFISSLPLRASLIPIIKNLITTPGTFSFLSLPTTSLRNLPMLELFDILSSVSAFEHSSHVLLHEWPSIMRRLLDENVSITEPEVRFLKRQVLENLLQYNTSVLGIWSTQIKRVHRELLSGKKVEAQPVIYDSVS</sequence>
<dbReference type="CDD" id="cd12794">
    <property type="entry name" value="Hsm3_like"/>
    <property type="match status" value="1"/>
</dbReference>
<keyword evidence="5" id="KW-0227">DNA damage</keyword>
<protein>
    <recommendedName>
        <fullName evidence="3">DNA mismatch repair protein HSM3</fullName>
    </recommendedName>
</protein>
<evidence type="ECO:0000259" key="9">
    <source>
        <dbReference type="Pfam" id="PF18794"/>
    </source>
</evidence>
<evidence type="ECO:0000256" key="2">
    <source>
        <dbReference type="ARBA" id="ARBA00006823"/>
    </source>
</evidence>
<keyword evidence="7" id="KW-0234">DNA repair</keyword>
<dbReference type="GO" id="GO:0006281">
    <property type="term" value="P:DNA repair"/>
    <property type="evidence" value="ECO:0007669"/>
    <property type="project" value="UniProtKB-KW"/>
</dbReference>
<dbReference type="Proteomes" id="UP000094565">
    <property type="component" value="Chromosome 1"/>
</dbReference>
<evidence type="ECO:0000256" key="7">
    <source>
        <dbReference type="ARBA" id="ARBA00023204"/>
    </source>
</evidence>
<dbReference type="Gene3D" id="1.25.10.50">
    <property type="match status" value="1"/>
</dbReference>
<evidence type="ECO:0000256" key="5">
    <source>
        <dbReference type="ARBA" id="ARBA00022763"/>
    </source>
</evidence>
<organism evidence="11 12">
    <name type="scientific">Komagataella pastoris</name>
    <name type="common">Yeast</name>
    <name type="synonym">Pichia pastoris</name>
    <dbReference type="NCBI Taxonomy" id="4922"/>
    <lineage>
        <taxon>Eukaryota</taxon>
        <taxon>Fungi</taxon>
        <taxon>Dikarya</taxon>
        <taxon>Ascomycota</taxon>
        <taxon>Saccharomycotina</taxon>
        <taxon>Pichiomycetes</taxon>
        <taxon>Pichiales</taxon>
        <taxon>Pichiaceae</taxon>
        <taxon>Komagataella</taxon>
    </lineage>
</organism>
<evidence type="ECO:0000313" key="12">
    <source>
        <dbReference type="Proteomes" id="UP000094565"/>
    </source>
</evidence>
<reference evidence="11 12" key="1">
    <citation type="submission" date="2016-02" db="EMBL/GenBank/DDBJ databases">
        <title>Comparative genomic and transcriptomic foundation for Pichia pastoris.</title>
        <authorList>
            <person name="Love K.R."/>
            <person name="Shah K.A."/>
            <person name="Whittaker C.A."/>
            <person name="Wu J."/>
            <person name="Bartlett M.C."/>
            <person name="Ma D."/>
            <person name="Leeson R.L."/>
            <person name="Priest M."/>
            <person name="Young S.K."/>
            <person name="Love J.C."/>
        </authorList>
    </citation>
    <scope>NUCLEOTIDE SEQUENCE [LARGE SCALE GENOMIC DNA]</scope>
    <source>
        <strain evidence="11 12">ATCC 28485</strain>
    </source>
</reference>
<evidence type="ECO:0000256" key="4">
    <source>
        <dbReference type="ARBA" id="ARBA00022490"/>
    </source>
</evidence>
<keyword evidence="12" id="KW-1185">Reference proteome</keyword>
<dbReference type="OrthoDB" id="4074002at2759"/>
<comment type="function">
    <text evidence="8">Involved in DNA mismatch repair in slow-growing cells. Acts as a chaperone during the assembly of the 26S proteasome, specifically of the base subcomplex of the 19S regulatory complex (RC).</text>
</comment>
<dbReference type="Pfam" id="PF18794">
    <property type="entry name" value="HSM3_C"/>
    <property type="match status" value="1"/>
</dbReference>
<accession>A0A1B2J531</accession>
<evidence type="ECO:0000259" key="10">
    <source>
        <dbReference type="Pfam" id="PF18795"/>
    </source>
</evidence>
<name>A0A1B2J531_PICPA</name>
<feature type="domain" description="DNA mismatch repair protein HSM3 C-terminal" evidence="9">
    <location>
        <begin position="306"/>
        <end position="472"/>
    </location>
</feature>
<keyword evidence="6" id="KW-0143">Chaperone</keyword>
<comment type="similarity">
    <text evidence="2">Belongs to the proteasome subunit S5B/HSM3 family.</text>
</comment>
<dbReference type="EMBL" id="CP014584">
    <property type="protein sequence ID" value="ANZ73087.1"/>
    <property type="molecule type" value="Genomic_DNA"/>
</dbReference>
<evidence type="ECO:0000313" key="11">
    <source>
        <dbReference type="EMBL" id="ANZ73087.1"/>
    </source>
</evidence>
<keyword evidence="4" id="KW-0963">Cytoplasm</keyword>
<dbReference type="InterPro" id="IPR041335">
    <property type="entry name" value="HSM3_N"/>
</dbReference>
<dbReference type="Pfam" id="PF18795">
    <property type="entry name" value="HSM3_N"/>
    <property type="match status" value="1"/>
</dbReference>